<dbReference type="Gene3D" id="3.30.70.270">
    <property type="match status" value="1"/>
</dbReference>
<dbReference type="FunFam" id="3.10.10.10:FF:000007">
    <property type="entry name" value="Retrovirus-related Pol polyprotein from transposon 17.6-like Protein"/>
    <property type="match status" value="1"/>
</dbReference>
<dbReference type="PANTHER" id="PTHR24559">
    <property type="entry name" value="TRANSPOSON TY3-I GAG-POL POLYPROTEIN"/>
    <property type="match status" value="1"/>
</dbReference>
<keyword evidence="3" id="KW-0548">Nucleotidyltransferase</keyword>
<keyword evidence="7" id="KW-0695">RNA-directed DNA polymerase</keyword>
<dbReference type="Pfam" id="PF00078">
    <property type="entry name" value="RVT_1"/>
    <property type="match status" value="1"/>
</dbReference>
<dbReference type="InterPro" id="IPR043502">
    <property type="entry name" value="DNA/RNA_pol_sf"/>
</dbReference>
<dbReference type="InterPro" id="IPR043128">
    <property type="entry name" value="Rev_trsase/Diguanyl_cyclase"/>
</dbReference>
<evidence type="ECO:0000256" key="2">
    <source>
        <dbReference type="ARBA" id="ARBA00022679"/>
    </source>
</evidence>
<keyword evidence="2" id="KW-0808">Transferase</keyword>
<keyword evidence="4" id="KW-0540">Nuclease</keyword>
<dbReference type="PROSITE" id="PS50878">
    <property type="entry name" value="RT_POL"/>
    <property type="match status" value="1"/>
</dbReference>
<keyword evidence="5" id="KW-0255">Endonuclease</keyword>
<evidence type="ECO:0000259" key="8">
    <source>
        <dbReference type="PROSITE" id="PS50878"/>
    </source>
</evidence>
<evidence type="ECO:0000256" key="3">
    <source>
        <dbReference type="ARBA" id="ARBA00022695"/>
    </source>
</evidence>
<dbReference type="InterPro" id="IPR000477">
    <property type="entry name" value="RT_dom"/>
</dbReference>
<comment type="caution">
    <text evidence="9">The sequence shown here is derived from an EMBL/GenBank/DDBJ whole genome shotgun (WGS) entry which is preliminary data.</text>
</comment>
<keyword evidence="1" id="KW-0645">Protease</keyword>
<dbReference type="InterPro" id="IPR053134">
    <property type="entry name" value="RNA-dir_DNA_polymerase"/>
</dbReference>
<dbReference type="SUPFAM" id="SSF56672">
    <property type="entry name" value="DNA/RNA polymerases"/>
    <property type="match status" value="1"/>
</dbReference>
<dbReference type="Gene3D" id="3.10.10.10">
    <property type="entry name" value="HIV Type 1 Reverse Transcriptase, subunit A, domain 1"/>
    <property type="match status" value="1"/>
</dbReference>
<protein>
    <submittedName>
        <fullName evidence="9">Retrotransposon-related protein</fullName>
    </submittedName>
</protein>
<feature type="domain" description="Reverse transcriptase" evidence="8">
    <location>
        <begin position="134"/>
        <end position="327"/>
    </location>
</feature>
<dbReference type="PANTHER" id="PTHR24559:SF450">
    <property type="entry name" value="RNA-DIRECTED DNA POLYMERASE HOMOLOG"/>
    <property type="match status" value="1"/>
</dbReference>
<dbReference type="GO" id="GO:0008233">
    <property type="term" value="F:peptidase activity"/>
    <property type="evidence" value="ECO:0007669"/>
    <property type="project" value="UniProtKB-KW"/>
</dbReference>
<evidence type="ECO:0000256" key="1">
    <source>
        <dbReference type="ARBA" id="ARBA00022670"/>
    </source>
</evidence>
<reference evidence="9" key="1">
    <citation type="journal article" date="2019" name="Sci. Rep.">
        <title>Draft genome of Tanacetum cinerariifolium, the natural source of mosquito coil.</title>
        <authorList>
            <person name="Yamashiro T."/>
            <person name="Shiraishi A."/>
            <person name="Satake H."/>
            <person name="Nakayama K."/>
        </authorList>
    </citation>
    <scope>NUCLEOTIDE SEQUENCE</scope>
</reference>
<proteinExistence type="predicted"/>
<evidence type="ECO:0000256" key="5">
    <source>
        <dbReference type="ARBA" id="ARBA00022759"/>
    </source>
</evidence>
<accession>A0A6L2K1A8</accession>
<gene>
    <name evidence="9" type="ORF">Tci_013833</name>
</gene>
<dbReference type="AlphaFoldDB" id="A0A6L2K1A8"/>
<dbReference type="CDD" id="cd01647">
    <property type="entry name" value="RT_LTR"/>
    <property type="match status" value="1"/>
</dbReference>
<evidence type="ECO:0000256" key="4">
    <source>
        <dbReference type="ARBA" id="ARBA00022722"/>
    </source>
</evidence>
<keyword evidence="6" id="KW-0378">Hydrolase</keyword>
<dbReference type="EMBL" id="BKCJ010001492">
    <property type="protein sequence ID" value="GEU41855.1"/>
    <property type="molecule type" value="Genomic_DNA"/>
</dbReference>
<dbReference type="GO" id="GO:0006508">
    <property type="term" value="P:proteolysis"/>
    <property type="evidence" value="ECO:0007669"/>
    <property type="project" value="UniProtKB-KW"/>
</dbReference>
<dbReference type="GO" id="GO:0003964">
    <property type="term" value="F:RNA-directed DNA polymerase activity"/>
    <property type="evidence" value="ECO:0007669"/>
    <property type="project" value="UniProtKB-KW"/>
</dbReference>
<evidence type="ECO:0000313" key="9">
    <source>
        <dbReference type="EMBL" id="GEU41855.1"/>
    </source>
</evidence>
<dbReference type="GO" id="GO:0004519">
    <property type="term" value="F:endonuclease activity"/>
    <property type="evidence" value="ECO:0007669"/>
    <property type="project" value="UniProtKB-KW"/>
</dbReference>
<evidence type="ECO:0000256" key="6">
    <source>
        <dbReference type="ARBA" id="ARBA00022801"/>
    </source>
</evidence>
<name>A0A6L2K1A8_TANCI</name>
<sequence length="436" mass="49925">MHGEDLLWEVYVEALLKRFSSTYEDPMTDMKNISQKGGSVQVYIDDFDVLMIKLQEANNNVSKKYTKPLLPTPKYNQSYQNTFGKPNSPQIPSMSQSFDRNKPMNNIVPFRKQLTQKELDDKRSKNQCFNYDQNAAKNRVGKPSECQEEVDMAAQPQISLNAILEESGFKGSSTTCTTIDVGQANVKDKFPIPVIEKLIDELFGAQMFTKLDLRSGYHQIRMCEDDIYKTAFRTHQGHYEFLVIPFGLTNATSSFQSLMNEVFAPYLRKFMFGIIFFDDTLVYSRSMTEHTQHLAQVLGTMQSQQLYAKMSKCVFGSPQVEYLGHVISGKGIAIDPSKAMMVSKVSNDLLPRIKSSWESDPNRSLLETEAAISLLKFHLERAQHRIKEFADKHMSDRKMAKVKNAAVVYWLVQWSNGSQDDATYEIATHIQERDWN</sequence>
<evidence type="ECO:0000256" key="7">
    <source>
        <dbReference type="ARBA" id="ARBA00022918"/>
    </source>
</evidence>
<organism evidence="9">
    <name type="scientific">Tanacetum cinerariifolium</name>
    <name type="common">Dalmatian daisy</name>
    <name type="synonym">Chrysanthemum cinerariifolium</name>
    <dbReference type="NCBI Taxonomy" id="118510"/>
    <lineage>
        <taxon>Eukaryota</taxon>
        <taxon>Viridiplantae</taxon>
        <taxon>Streptophyta</taxon>
        <taxon>Embryophyta</taxon>
        <taxon>Tracheophyta</taxon>
        <taxon>Spermatophyta</taxon>
        <taxon>Magnoliopsida</taxon>
        <taxon>eudicotyledons</taxon>
        <taxon>Gunneridae</taxon>
        <taxon>Pentapetalae</taxon>
        <taxon>asterids</taxon>
        <taxon>campanulids</taxon>
        <taxon>Asterales</taxon>
        <taxon>Asteraceae</taxon>
        <taxon>Asteroideae</taxon>
        <taxon>Anthemideae</taxon>
        <taxon>Anthemidinae</taxon>
        <taxon>Tanacetum</taxon>
    </lineage>
</organism>